<accession>A0A2S9Y7Q3</accession>
<gene>
    <name evidence="2" type="ORF">ENSA7_57320</name>
</gene>
<name>A0A2S9Y7Q3_9BACT</name>
<sequence length="78" mass="8245">MLSSAPQSHPPPLAIVDEYIAQDGRRTRWASVLVVIWNVVLVVFVALLDLSPLAAGLIAGILSFARIGGPEGIDSIIP</sequence>
<feature type="transmembrane region" description="Helical" evidence="1">
    <location>
        <begin position="29"/>
        <end position="47"/>
    </location>
</feature>
<reference evidence="2 3" key="1">
    <citation type="submission" date="2018-03" db="EMBL/GenBank/DDBJ databases">
        <title>Draft Genome Sequences of the Obligatory Marine Myxobacteria Enhygromyxa salina SWB007.</title>
        <authorList>
            <person name="Poehlein A."/>
            <person name="Moghaddam J.A."/>
            <person name="Harms H."/>
            <person name="Alanjari M."/>
            <person name="Koenig G.M."/>
            <person name="Daniel R."/>
            <person name="Schaeberle T.F."/>
        </authorList>
    </citation>
    <scope>NUCLEOTIDE SEQUENCE [LARGE SCALE GENOMIC DNA]</scope>
    <source>
        <strain evidence="2 3">SWB007</strain>
    </source>
</reference>
<evidence type="ECO:0000313" key="3">
    <source>
        <dbReference type="Proteomes" id="UP000238823"/>
    </source>
</evidence>
<dbReference type="AlphaFoldDB" id="A0A2S9Y7Q3"/>
<proteinExistence type="predicted"/>
<organism evidence="2 3">
    <name type="scientific">Enhygromyxa salina</name>
    <dbReference type="NCBI Taxonomy" id="215803"/>
    <lineage>
        <taxon>Bacteria</taxon>
        <taxon>Pseudomonadati</taxon>
        <taxon>Myxococcota</taxon>
        <taxon>Polyangia</taxon>
        <taxon>Nannocystales</taxon>
        <taxon>Nannocystaceae</taxon>
        <taxon>Enhygromyxa</taxon>
    </lineage>
</organism>
<evidence type="ECO:0000256" key="1">
    <source>
        <dbReference type="SAM" id="Phobius"/>
    </source>
</evidence>
<protein>
    <submittedName>
        <fullName evidence="2">Uncharacterized protein</fullName>
    </submittedName>
</protein>
<dbReference type="EMBL" id="PVNL01000117">
    <property type="protein sequence ID" value="PRQ01127.1"/>
    <property type="molecule type" value="Genomic_DNA"/>
</dbReference>
<keyword evidence="1" id="KW-1133">Transmembrane helix</keyword>
<keyword evidence="1" id="KW-0812">Transmembrane</keyword>
<dbReference type="Proteomes" id="UP000238823">
    <property type="component" value="Unassembled WGS sequence"/>
</dbReference>
<comment type="caution">
    <text evidence="2">The sequence shown here is derived from an EMBL/GenBank/DDBJ whole genome shotgun (WGS) entry which is preliminary data.</text>
</comment>
<keyword evidence="1" id="KW-0472">Membrane</keyword>
<evidence type="ECO:0000313" key="2">
    <source>
        <dbReference type="EMBL" id="PRQ01127.1"/>
    </source>
</evidence>